<keyword evidence="1" id="KW-0732">Signal</keyword>
<keyword evidence="3" id="KW-1185">Reference proteome</keyword>
<evidence type="ECO:0000256" key="1">
    <source>
        <dbReference type="SAM" id="SignalP"/>
    </source>
</evidence>
<proteinExistence type="predicted"/>
<reference evidence="2" key="1">
    <citation type="journal article" date="2014" name="Int. J. Syst. Evol. Microbiol.">
        <title>Complete genome sequence of Corynebacterium casei LMG S-19264T (=DSM 44701T), isolated from a smear-ripened cheese.</title>
        <authorList>
            <consortium name="US DOE Joint Genome Institute (JGI-PGF)"/>
            <person name="Walter F."/>
            <person name="Albersmeier A."/>
            <person name="Kalinowski J."/>
            <person name="Ruckert C."/>
        </authorList>
    </citation>
    <scope>NUCLEOTIDE SEQUENCE</scope>
    <source>
        <strain evidence="2">CGMCC 1.15880</strain>
    </source>
</reference>
<feature type="chain" id="PRO_5037173598" evidence="1">
    <location>
        <begin position="21"/>
        <end position="105"/>
    </location>
</feature>
<evidence type="ECO:0000313" key="3">
    <source>
        <dbReference type="Proteomes" id="UP000628017"/>
    </source>
</evidence>
<name>A0A916QX14_9RHOB</name>
<organism evidence="2 3">
    <name type="scientific">Neptunicoccus cionae</name>
    <dbReference type="NCBI Taxonomy" id="2035344"/>
    <lineage>
        <taxon>Bacteria</taxon>
        <taxon>Pseudomonadati</taxon>
        <taxon>Pseudomonadota</taxon>
        <taxon>Alphaproteobacteria</taxon>
        <taxon>Rhodobacterales</taxon>
        <taxon>Paracoccaceae</taxon>
        <taxon>Neptunicoccus</taxon>
    </lineage>
</organism>
<dbReference type="AlphaFoldDB" id="A0A916QX14"/>
<feature type="signal peptide" evidence="1">
    <location>
        <begin position="1"/>
        <end position="20"/>
    </location>
</feature>
<reference evidence="2" key="2">
    <citation type="submission" date="2020-09" db="EMBL/GenBank/DDBJ databases">
        <authorList>
            <person name="Sun Q."/>
            <person name="Zhou Y."/>
        </authorList>
    </citation>
    <scope>NUCLEOTIDE SEQUENCE</scope>
    <source>
        <strain evidence="2">CGMCC 1.15880</strain>
    </source>
</reference>
<dbReference type="RefSeq" id="WP_188673648.1">
    <property type="nucleotide sequence ID" value="NZ_BMKA01000002.1"/>
</dbReference>
<sequence>MKHVLHIWMLGALVAGLVMAHPVSAQQNGCFADYKAKRSVSGNLELHYGVIELGARACQSPRRAEQAVSRRIAPDGWTLLRIVSTFGRNGLQQRQDNAGPYFLRY</sequence>
<dbReference type="Proteomes" id="UP000628017">
    <property type="component" value="Unassembled WGS sequence"/>
</dbReference>
<evidence type="ECO:0000313" key="2">
    <source>
        <dbReference type="EMBL" id="GGA17860.1"/>
    </source>
</evidence>
<gene>
    <name evidence="2" type="ORF">GCM10011498_18100</name>
</gene>
<comment type="caution">
    <text evidence="2">The sequence shown here is derived from an EMBL/GenBank/DDBJ whole genome shotgun (WGS) entry which is preliminary data.</text>
</comment>
<dbReference type="EMBL" id="BMKA01000002">
    <property type="protein sequence ID" value="GGA17860.1"/>
    <property type="molecule type" value="Genomic_DNA"/>
</dbReference>
<protein>
    <submittedName>
        <fullName evidence="2">Uncharacterized protein</fullName>
    </submittedName>
</protein>
<accession>A0A916QX14</accession>